<name>A0AAD9A361_9PEZI</name>
<gene>
    <name evidence="2" type="ORF">CCHR01_17054</name>
</gene>
<dbReference type="EMBL" id="JAQOWY010000572">
    <property type="protein sequence ID" value="KAK1840328.1"/>
    <property type="molecule type" value="Genomic_DNA"/>
</dbReference>
<keyword evidence="3" id="KW-1185">Reference proteome</keyword>
<feature type="compositionally biased region" description="Pro residues" evidence="1">
    <location>
        <begin position="110"/>
        <end position="119"/>
    </location>
</feature>
<comment type="caution">
    <text evidence="2">The sequence shown here is derived from an EMBL/GenBank/DDBJ whole genome shotgun (WGS) entry which is preliminary data.</text>
</comment>
<dbReference type="Proteomes" id="UP001243330">
    <property type="component" value="Unassembled WGS sequence"/>
</dbReference>
<evidence type="ECO:0000313" key="2">
    <source>
        <dbReference type="EMBL" id="KAK1840328.1"/>
    </source>
</evidence>
<proteinExistence type="predicted"/>
<evidence type="ECO:0000313" key="3">
    <source>
        <dbReference type="Proteomes" id="UP001243330"/>
    </source>
</evidence>
<evidence type="ECO:0000256" key="1">
    <source>
        <dbReference type="SAM" id="MobiDB-lite"/>
    </source>
</evidence>
<protein>
    <submittedName>
        <fullName evidence="2">Uncharacterized protein</fullName>
    </submittedName>
</protein>
<organism evidence="2 3">
    <name type="scientific">Colletotrichum chrysophilum</name>
    <dbReference type="NCBI Taxonomy" id="1836956"/>
    <lineage>
        <taxon>Eukaryota</taxon>
        <taxon>Fungi</taxon>
        <taxon>Dikarya</taxon>
        <taxon>Ascomycota</taxon>
        <taxon>Pezizomycotina</taxon>
        <taxon>Sordariomycetes</taxon>
        <taxon>Hypocreomycetidae</taxon>
        <taxon>Glomerellales</taxon>
        <taxon>Glomerellaceae</taxon>
        <taxon>Colletotrichum</taxon>
        <taxon>Colletotrichum gloeosporioides species complex</taxon>
    </lineage>
</organism>
<sequence>MHHRMASPKVLSPASPSELLHYIRTYQIYPTTLVICYSQEKFMLSLVADIKSQFTQEQLQNADEDPPHPLFAKPIFQQVIARHIRVIFVPTVTHLRANLSVFSPADSSTPAPPNLPPPSAKDKPPLLLVYGFMDLHRDSSEWSAQGISNSAAILVEAAQRAGFKPIIVEPKGAGRHQDFDSLLREPAPILSGSSKRDEGGWTGRTVEVRRVLGRWFRFQEGQWDVEWPENKDSS</sequence>
<dbReference type="AlphaFoldDB" id="A0AAD9A361"/>
<accession>A0AAD9A361</accession>
<feature type="region of interest" description="Disordered" evidence="1">
    <location>
        <begin position="103"/>
        <end position="122"/>
    </location>
</feature>
<reference evidence="2" key="1">
    <citation type="submission" date="2023-01" db="EMBL/GenBank/DDBJ databases">
        <title>Colletotrichum chrysophilum M932 genome sequence.</title>
        <authorList>
            <person name="Baroncelli R."/>
        </authorList>
    </citation>
    <scope>NUCLEOTIDE SEQUENCE</scope>
    <source>
        <strain evidence="2">M932</strain>
    </source>
</reference>